<keyword evidence="2" id="KW-1185">Reference proteome</keyword>
<organism evidence="1 2">
    <name type="scientific">Saccharomyces kudriavzevii (strain ATCC MYA-4449 / AS 2.2408 / CBS 8840 / NBRC 1802 / NCYC 2889)</name>
    <name type="common">Yeast</name>
    <dbReference type="NCBI Taxonomy" id="226230"/>
    <lineage>
        <taxon>Eukaryota</taxon>
        <taxon>Fungi</taxon>
        <taxon>Dikarya</taxon>
        <taxon>Ascomycota</taxon>
        <taxon>Saccharomycotina</taxon>
        <taxon>Saccharomycetes</taxon>
        <taxon>Saccharomycetales</taxon>
        <taxon>Saccharomycetaceae</taxon>
        <taxon>Saccharomyces</taxon>
    </lineage>
</organism>
<reference evidence="1" key="1">
    <citation type="submission" date="2022-10" db="EMBL/GenBank/DDBJ databases">
        <authorList>
            <person name="Byrne P K."/>
        </authorList>
    </citation>
    <scope>NUCLEOTIDE SEQUENCE</scope>
    <source>
        <strain evidence="1">IFO1802</strain>
    </source>
</reference>
<dbReference type="SUPFAM" id="SSF69322">
    <property type="entry name" value="Tricorn protease domain 2"/>
    <property type="match status" value="1"/>
</dbReference>
<dbReference type="RefSeq" id="XP_056087193.1">
    <property type="nucleotide sequence ID" value="XM_056227364.1"/>
</dbReference>
<accession>A0AA35JFV2</accession>
<sequence>MPRREETDEERSNNELSFLPLCITSYRSRDEAGKLVSHFYHKGDYYLCFSYGLYAGSSNELSAKVELPSYGPSIVDYIIVPKFKSFSMVDAVSFCHLLTFSDGSMKGLKFKHDKFVTIYDSSVAPNLAITSSPASYRLNAFLDGILYTCNKNVLSNSGLPTLDANIYSFDFKKRSVEPFYATNDEEIISFDFMSRECLVDDITYPGKRQVYFICLLKSEYSENMILEEHHHTGNHDNWTFDLGGHRRYNLLTVSDDEFCYMKVLGNDTVIVLTNSYTQTMKLGENGLKKMAFFNNKGLPKEENHQFLKNSYNIMYEKSAIFLTIFDVHANRYTAKIHSSLLNEGQVQKDLKWSKERIFKLSRHDLCDAVLQLSGKRYIALTRMSGINFISNTHRGPKIEKVKGAPLYANKVYLASQVVRNKGTDIDSLLLGGSFNSKRGFLERKFSAYDESLLKLTTSTKVPLDNVTDFWVADLMTDDGNNILYESRGSVYKNGILLTDEPYDYGILVTRTGMVLKNNMDGSTGEMKQIDMLQSDNSFTNAFCYPIKNSYVRISILDPESTHLRKTKDIFIEGLDSKDSIIDGCSNGIQRFLFAVYSCGKVSVWDTTQNEIATSGPDLSFIAYDLLIKNFCACENSGNNSIYVIASTYIGCVRVYKKSESSFLEIALEIHSSYGQKLEILGTLSNSPLVFLYNEKETILLNLNNLTYGFIQLGLVPKRMRIRPGKELFSLCVLDSEFRMNVFDFGITSGSGDLTQQIVSLKPQVGNQILHLSSVPVHLHTIPNNLNQAVVCLVDTNSGQYELMLFDYLLMKPISTFRFPNTKYLHAIVKPLWSEDDSIYSSLRYFYGDKFIVCLSRGDKRTEFSLFEIRDSEIVQLYAHFLEDPVYSVFIYYEKSMVLFSGDRGVVAYRVHPLKDGSEMLEACSFPVLELVDPIGLSTYIDGNYLVHFEPMTGFVRTHLPIKETTEYPSEDSGGACMSFLDFGSITQVATKRFSRKQIKPGNKYMKNGKICSLGRLSSLSSVELKYSNRSYVATIGFDNILAIYEDSDKSLVENDGLTMPYLKTRLPDEIISLTPIPDGFHNLQICSSLNEERLKGVLPLFMLCGTKGQVYIVSELVNDLWMGPLHYCETVGIKNGGVAPNSEASMRNATRQYIVNNETGINESGFDEMGKSLKRRHIDHLPHRTIGFFDPAKLKRVAADFL</sequence>
<name>A0AA35JFV2_SACK1</name>
<dbReference type="EMBL" id="OX365900">
    <property type="protein sequence ID" value="CAI4059887.1"/>
    <property type="molecule type" value="Genomic_DNA"/>
</dbReference>
<proteinExistence type="predicted"/>
<evidence type="ECO:0008006" key="3">
    <source>
        <dbReference type="Google" id="ProtNLM"/>
    </source>
</evidence>
<dbReference type="Proteomes" id="UP001162087">
    <property type="component" value="Chromosome 5"/>
</dbReference>
<dbReference type="GeneID" id="80923493"/>
<protein>
    <recommendedName>
        <fullName evidence="3">YEL025C-like protein</fullName>
    </recommendedName>
</protein>
<evidence type="ECO:0000313" key="1">
    <source>
        <dbReference type="EMBL" id="CAI4059887.1"/>
    </source>
</evidence>
<dbReference type="AlphaFoldDB" id="A0AA35JFV2"/>
<gene>
    <name evidence="1" type="primary">SKDI05G0430</name>
    <name evidence="1" type="ORF">SKDI_05G0430</name>
</gene>
<evidence type="ECO:0000313" key="2">
    <source>
        <dbReference type="Proteomes" id="UP001162087"/>
    </source>
</evidence>